<name>B9F5R7_ORYSJ</name>
<reference evidence="2" key="1">
    <citation type="journal article" date="2005" name="PLoS Biol.">
        <title>The genomes of Oryza sativa: a history of duplications.</title>
        <authorList>
            <person name="Yu J."/>
            <person name="Wang J."/>
            <person name="Lin W."/>
            <person name="Li S."/>
            <person name="Li H."/>
            <person name="Zhou J."/>
            <person name="Ni P."/>
            <person name="Dong W."/>
            <person name="Hu S."/>
            <person name="Zeng C."/>
            <person name="Zhang J."/>
            <person name="Zhang Y."/>
            <person name="Li R."/>
            <person name="Xu Z."/>
            <person name="Li S."/>
            <person name="Li X."/>
            <person name="Zheng H."/>
            <person name="Cong L."/>
            <person name="Lin L."/>
            <person name="Yin J."/>
            <person name="Geng J."/>
            <person name="Li G."/>
            <person name="Shi J."/>
            <person name="Liu J."/>
            <person name="Lv H."/>
            <person name="Li J."/>
            <person name="Wang J."/>
            <person name="Deng Y."/>
            <person name="Ran L."/>
            <person name="Shi X."/>
            <person name="Wang X."/>
            <person name="Wu Q."/>
            <person name="Li C."/>
            <person name="Ren X."/>
            <person name="Wang J."/>
            <person name="Wang X."/>
            <person name="Li D."/>
            <person name="Liu D."/>
            <person name="Zhang X."/>
            <person name="Ji Z."/>
            <person name="Zhao W."/>
            <person name="Sun Y."/>
            <person name="Zhang Z."/>
            <person name="Bao J."/>
            <person name="Han Y."/>
            <person name="Dong L."/>
            <person name="Ji J."/>
            <person name="Chen P."/>
            <person name="Wu S."/>
            <person name="Liu J."/>
            <person name="Xiao Y."/>
            <person name="Bu D."/>
            <person name="Tan J."/>
            <person name="Yang L."/>
            <person name="Ye C."/>
            <person name="Zhang J."/>
            <person name="Xu J."/>
            <person name="Zhou Y."/>
            <person name="Yu Y."/>
            <person name="Zhang B."/>
            <person name="Zhuang S."/>
            <person name="Wei H."/>
            <person name="Liu B."/>
            <person name="Lei M."/>
            <person name="Yu H."/>
            <person name="Li Y."/>
            <person name="Xu H."/>
            <person name="Wei S."/>
            <person name="He X."/>
            <person name="Fang L."/>
            <person name="Zhang Z."/>
            <person name="Zhang Y."/>
            <person name="Huang X."/>
            <person name="Su Z."/>
            <person name="Tong W."/>
            <person name="Li J."/>
            <person name="Tong Z."/>
            <person name="Li S."/>
            <person name="Ye J."/>
            <person name="Wang L."/>
            <person name="Fang L."/>
            <person name="Lei T."/>
            <person name="Chen C."/>
            <person name="Chen H."/>
            <person name="Xu Z."/>
            <person name="Li H."/>
            <person name="Huang H."/>
            <person name="Zhang F."/>
            <person name="Xu H."/>
            <person name="Li N."/>
            <person name="Zhao C."/>
            <person name="Li S."/>
            <person name="Dong L."/>
            <person name="Huang Y."/>
            <person name="Li L."/>
            <person name="Xi Y."/>
            <person name="Qi Q."/>
            <person name="Li W."/>
            <person name="Zhang B."/>
            <person name="Hu W."/>
            <person name="Zhang Y."/>
            <person name="Tian X."/>
            <person name="Jiao Y."/>
            <person name="Liang X."/>
            <person name="Jin J."/>
            <person name="Gao L."/>
            <person name="Zheng W."/>
            <person name="Hao B."/>
            <person name="Liu S."/>
            <person name="Wang W."/>
            <person name="Yuan L."/>
            <person name="Cao M."/>
            <person name="McDermott J."/>
            <person name="Samudrala R."/>
            <person name="Wang J."/>
            <person name="Wong G.K."/>
            <person name="Yang H."/>
        </authorList>
    </citation>
    <scope>NUCLEOTIDE SEQUENCE [LARGE SCALE GENOMIC DNA]</scope>
</reference>
<dbReference type="OrthoDB" id="659599at2759"/>
<keyword evidence="1" id="KW-1133">Transmembrane helix</keyword>
<dbReference type="EMBL" id="CM000140">
    <property type="protein sequence ID" value="EEE58521.1"/>
    <property type="molecule type" value="Genomic_DNA"/>
</dbReference>
<gene>
    <name evidence="2" type="ORF">OsJ_09808</name>
</gene>
<evidence type="ECO:0000256" key="1">
    <source>
        <dbReference type="SAM" id="Phobius"/>
    </source>
</evidence>
<dbReference type="Proteomes" id="UP000007752">
    <property type="component" value="Chromosome 3"/>
</dbReference>
<reference evidence="2" key="2">
    <citation type="submission" date="2008-12" db="EMBL/GenBank/DDBJ databases">
        <title>Improved gene annotation of the rice (Oryza sativa) genomes.</title>
        <authorList>
            <person name="Wang J."/>
            <person name="Li R."/>
            <person name="Fan W."/>
            <person name="Huang Q."/>
            <person name="Zhang J."/>
            <person name="Zhou Y."/>
            <person name="Hu Y."/>
            <person name="Zi S."/>
            <person name="Li J."/>
            <person name="Ni P."/>
            <person name="Zheng H."/>
            <person name="Zhang Y."/>
            <person name="Zhao M."/>
            <person name="Hao Q."/>
            <person name="McDermott J."/>
            <person name="Samudrala R."/>
            <person name="Kristiansen K."/>
            <person name="Wong G.K.-S."/>
        </authorList>
    </citation>
    <scope>NUCLEOTIDE SEQUENCE</scope>
</reference>
<feature type="transmembrane region" description="Helical" evidence="1">
    <location>
        <begin position="256"/>
        <end position="276"/>
    </location>
</feature>
<accession>B9F5R7</accession>
<dbReference type="PANTHER" id="PTHR33625">
    <property type="entry name" value="OS08G0179900 PROTEIN"/>
    <property type="match status" value="1"/>
</dbReference>
<keyword evidence="1" id="KW-0472">Membrane</keyword>
<dbReference type="PANTHER" id="PTHR33625:SF1">
    <property type="entry name" value="EXPRESSED PROTEIN"/>
    <property type="match status" value="1"/>
</dbReference>
<sequence length="279" mass="29692">MGGGSIRAAAKAAMIGGYRSASAVRRAVLPASPAPQTAPSAAGEGRKAASTYAAIDDWVIPDREVFGPVPTHEEAMAATLDLKESFQFAKSAQLEPLPSGDLDVPTKGLIHSKTSEHEDNHEISLVSSGAPGRVVQAFTMLQDSPEAQEVVASLASDQNVWNAVMRNEKVMKFYKTYATKLNEDEVEGSESDSVQNSSELGSAGEAFMCYVEKMKALVSEMMTNLSSIMQDLVATSDEGQSKGKLKTMILDSKKDFANAPSAFVLLAIASIMVVLLKRA</sequence>
<evidence type="ECO:0000313" key="2">
    <source>
        <dbReference type="EMBL" id="EEE58521.1"/>
    </source>
</evidence>
<protein>
    <submittedName>
        <fullName evidence="2">Uncharacterized protein</fullName>
    </submittedName>
</protein>
<dbReference type="AlphaFoldDB" id="B9F5R7"/>
<organism evidence="2">
    <name type="scientific">Oryza sativa subsp. japonica</name>
    <name type="common">Rice</name>
    <dbReference type="NCBI Taxonomy" id="39947"/>
    <lineage>
        <taxon>Eukaryota</taxon>
        <taxon>Viridiplantae</taxon>
        <taxon>Streptophyta</taxon>
        <taxon>Embryophyta</taxon>
        <taxon>Tracheophyta</taxon>
        <taxon>Spermatophyta</taxon>
        <taxon>Magnoliopsida</taxon>
        <taxon>Liliopsida</taxon>
        <taxon>Poales</taxon>
        <taxon>Poaceae</taxon>
        <taxon>BOP clade</taxon>
        <taxon>Oryzoideae</taxon>
        <taxon>Oryzeae</taxon>
        <taxon>Oryzinae</taxon>
        <taxon>Oryza</taxon>
        <taxon>Oryza sativa</taxon>
    </lineage>
</organism>
<keyword evidence="1" id="KW-0812">Transmembrane</keyword>
<proteinExistence type="predicted"/>